<dbReference type="EMBL" id="HF935878">
    <property type="protein sequence ID" value="CCX32458.1"/>
    <property type="molecule type" value="Genomic_DNA"/>
</dbReference>
<evidence type="ECO:0000313" key="2">
    <source>
        <dbReference type="EMBL" id="CCX32458.1"/>
    </source>
</evidence>
<protein>
    <submittedName>
        <fullName evidence="2">Uncharacterized protein</fullName>
    </submittedName>
</protein>
<reference evidence="2 3" key="1">
    <citation type="journal article" date="2013" name="PLoS Genet.">
        <title>The genome and development-dependent transcriptomes of Pyronema confluens: a window into fungal evolution.</title>
        <authorList>
            <person name="Traeger S."/>
            <person name="Altegoer F."/>
            <person name="Freitag M."/>
            <person name="Gabaldon T."/>
            <person name="Kempken F."/>
            <person name="Kumar A."/>
            <person name="Marcet-Houben M."/>
            <person name="Poggeler S."/>
            <person name="Stajich J.E."/>
            <person name="Nowrousian M."/>
        </authorList>
    </citation>
    <scope>NUCLEOTIDE SEQUENCE [LARGE SCALE GENOMIC DNA]</scope>
    <source>
        <strain evidence="3">CBS 100304</strain>
        <tissue evidence="2">Vegetative mycelium</tissue>
    </source>
</reference>
<accession>U4LKJ3</accession>
<proteinExistence type="predicted"/>
<organism evidence="2 3">
    <name type="scientific">Pyronema omphalodes (strain CBS 100304)</name>
    <name type="common">Pyronema confluens</name>
    <dbReference type="NCBI Taxonomy" id="1076935"/>
    <lineage>
        <taxon>Eukaryota</taxon>
        <taxon>Fungi</taxon>
        <taxon>Dikarya</taxon>
        <taxon>Ascomycota</taxon>
        <taxon>Pezizomycotina</taxon>
        <taxon>Pezizomycetes</taxon>
        <taxon>Pezizales</taxon>
        <taxon>Pyronemataceae</taxon>
        <taxon>Pyronema</taxon>
    </lineage>
</organism>
<gene>
    <name evidence="2" type="ORF">PCON_13221</name>
</gene>
<dbReference type="Proteomes" id="UP000018144">
    <property type="component" value="Unassembled WGS sequence"/>
</dbReference>
<sequence length="130" mass="14504">MVDEKRGLTVLSDVESSTITTKSNLSFCAIDIHQLSKRPSLFQALQMIRNKSKSLFSASRIFSASSFTVLSLHLVRPQLTSLGVFPPNSVITRCSSSRSILKNASQRELKEPKGPPKERHLLTQERPSLH</sequence>
<evidence type="ECO:0000256" key="1">
    <source>
        <dbReference type="SAM" id="MobiDB-lite"/>
    </source>
</evidence>
<keyword evidence="3" id="KW-1185">Reference proteome</keyword>
<feature type="region of interest" description="Disordered" evidence="1">
    <location>
        <begin position="102"/>
        <end position="130"/>
    </location>
</feature>
<evidence type="ECO:0000313" key="3">
    <source>
        <dbReference type="Proteomes" id="UP000018144"/>
    </source>
</evidence>
<dbReference type="AlphaFoldDB" id="U4LKJ3"/>
<name>U4LKJ3_PYROM</name>
<feature type="compositionally biased region" description="Basic and acidic residues" evidence="1">
    <location>
        <begin position="105"/>
        <end position="130"/>
    </location>
</feature>